<dbReference type="GO" id="GO:0032259">
    <property type="term" value="P:methylation"/>
    <property type="evidence" value="ECO:0007669"/>
    <property type="project" value="UniProtKB-KW"/>
</dbReference>
<dbReference type="Pfam" id="PF08241">
    <property type="entry name" value="Methyltransf_11"/>
    <property type="match status" value="1"/>
</dbReference>
<dbReference type="Proteomes" id="UP000248423">
    <property type="component" value="Unassembled WGS sequence"/>
</dbReference>
<name>A0A319EPB3_ASPSB</name>
<keyword evidence="2" id="KW-0808">Transferase</keyword>
<dbReference type="InterPro" id="IPR013216">
    <property type="entry name" value="Methyltransf_11"/>
</dbReference>
<dbReference type="OrthoDB" id="10027013at2759"/>
<keyword evidence="3" id="KW-1185">Reference proteome</keyword>
<dbReference type="CDD" id="cd02440">
    <property type="entry name" value="AdoMet_MTases"/>
    <property type="match status" value="1"/>
</dbReference>
<dbReference type="PANTHER" id="PTHR44942:SF10">
    <property type="entry name" value="METHYLTRANSFERASE TYPE 11 DOMAIN-CONTAINING PROTEIN"/>
    <property type="match status" value="1"/>
</dbReference>
<dbReference type="AlphaFoldDB" id="A0A319EPB3"/>
<accession>A0A319EPB3</accession>
<dbReference type="VEuPathDB" id="FungiDB:BO78DRAFT_376670"/>
<gene>
    <name evidence="2" type="ORF">BO78DRAFT_376670</name>
</gene>
<dbReference type="GO" id="GO:0008757">
    <property type="term" value="F:S-adenosylmethionine-dependent methyltransferase activity"/>
    <property type="evidence" value="ECO:0007669"/>
    <property type="project" value="InterPro"/>
</dbReference>
<dbReference type="STRING" id="1448318.A0A319EPB3"/>
<evidence type="ECO:0000313" key="3">
    <source>
        <dbReference type="Proteomes" id="UP000248423"/>
    </source>
</evidence>
<reference evidence="2 3" key="1">
    <citation type="submission" date="2018-02" db="EMBL/GenBank/DDBJ databases">
        <title>The genomes of Aspergillus section Nigri reveals drivers in fungal speciation.</title>
        <authorList>
            <consortium name="DOE Joint Genome Institute"/>
            <person name="Vesth T.C."/>
            <person name="Nybo J."/>
            <person name="Theobald S."/>
            <person name="Brandl J."/>
            <person name="Frisvad J.C."/>
            <person name="Nielsen K.F."/>
            <person name="Lyhne E.K."/>
            <person name="Kogle M.E."/>
            <person name="Kuo A."/>
            <person name="Riley R."/>
            <person name="Clum A."/>
            <person name="Nolan M."/>
            <person name="Lipzen A."/>
            <person name="Salamov A."/>
            <person name="Henrissat B."/>
            <person name="Wiebenga A."/>
            <person name="De vries R.P."/>
            <person name="Grigoriev I.V."/>
            <person name="Mortensen U.H."/>
            <person name="Andersen M.R."/>
            <person name="Baker S.E."/>
        </authorList>
    </citation>
    <scope>NUCLEOTIDE SEQUENCE [LARGE SCALE GENOMIC DNA]</scope>
    <source>
        <strain evidence="2 3">CBS 121057</strain>
    </source>
</reference>
<dbReference type="PANTHER" id="PTHR44942">
    <property type="entry name" value="METHYLTRANSF_11 DOMAIN-CONTAINING PROTEIN"/>
    <property type="match status" value="1"/>
</dbReference>
<proteinExistence type="predicted"/>
<evidence type="ECO:0000313" key="2">
    <source>
        <dbReference type="EMBL" id="PYI02619.1"/>
    </source>
</evidence>
<evidence type="ECO:0000259" key="1">
    <source>
        <dbReference type="Pfam" id="PF08241"/>
    </source>
</evidence>
<keyword evidence="2" id="KW-0489">Methyltransferase</keyword>
<dbReference type="InterPro" id="IPR051052">
    <property type="entry name" value="Diverse_substrate_MTase"/>
</dbReference>
<feature type="domain" description="Methyltransferase type 11" evidence="1">
    <location>
        <begin position="47"/>
        <end position="145"/>
    </location>
</feature>
<dbReference type="EMBL" id="KZ826392">
    <property type="protein sequence ID" value="PYI02619.1"/>
    <property type="molecule type" value="Genomic_DNA"/>
</dbReference>
<protein>
    <submittedName>
        <fullName evidence="2">S-adenosyl-L-methionine-dependent methyltransferase</fullName>
    </submittedName>
</protein>
<dbReference type="InterPro" id="IPR029063">
    <property type="entry name" value="SAM-dependent_MTases_sf"/>
</dbReference>
<sequence length="302" mass="33358">MSDPTFRNYSSEQAKKYAEARGSYKSKLIELVLRHHEETGGKFDTLLDVGCGPGNATRDLALSFQQAIGVDPGSEMIRTAQDLGGLTMTDQSISYHVASAENCASAPGTENGVDLLTAAMAAHWFSMPEFWAEAAKVVKPGGTVALWTSSSFFCHPATPNAEEVQKALFRLELGALGPYELPSNRLSRDMYDNLPMPWDVEPAVSAFPQADFVRHEWDRDGVLTNGEDFFFGGGDYTVQELEEGFDTASMVTRWREDNPHLVRTDEDCVRVAMREVREASGLDADGKLRTGSAKVLLFFKRR</sequence>
<dbReference type="Gene3D" id="3.40.50.150">
    <property type="entry name" value="Vaccinia Virus protein VP39"/>
    <property type="match status" value="1"/>
</dbReference>
<organism evidence="2 3">
    <name type="scientific">Aspergillus sclerotiicarbonarius (strain CBS 121057 / IBT 28362)</name>
    <dbReference type="NCBI Taxonomy" id="1448318"/>
    <lineage>
        <taxon>Eukaryota</taxon>
        <taxon>Fungi</taxon>
        <taxon>Dikarya</taxon>
        <taxon>Ascomycota</taxon>
        <taxon>Pezizomycotina</taxon>
        <taxon>Eurotiomycetes</taxon>
        <taxon>Eurotiomycetidae</taxon>
        <taxon>Eurotiales</taxon>
        <taxon>Aspergillaceae</taxon>
        <taxon>Aspergillus</taxon>
        <taxon>Aspergillus subgen. Circumdati</taxon>
    </lineage>
</organism>
<dbReference type="SUPFAM" id="SSF53335">
    <property type="entry name" value="S-adenosyl-L-methionine-dependent methyltransferases"/>
    <property type="match status" value="1"/>
</dbReference>